<evidence type="ECO:0000256" key="8">
    <source>
        <dbReference type="ARBA" id="ARBA00022837"/>
    </source>
</evidence>
<evidence type="ECO:0000256" key="7">
    <source>
        <dbReference type="ARBA" id="ARBA00022723"/>
    </source>
</evidence>
<feature type="binding site" evidence="17">
    <location>
        <position position="589"/>
    </location>
    <ligand>
        <name>Ca(2+)</name>
        <dbReference type="ChEBI" id="CHEBI:29108"/>
        <label>1</label>
    </ligand>
</feature>
<dbReference type="GO" id="GO:0046872">
    <property type="term" value="F:metal ion binding"/>
    <property type="evidence" value="ECO:0007669"/>
    <property type="project" value="UniProtKB-KW"/>
</dbReference>
<feature type="binding site" evidence="17">
    <location>
        <position position="775"/>
    </location>
    <ligand>
        <name>Ca(2+)</name>
        <dbReference type="ChEBI" id="CHEBI:29108"/>
        <label>2</label>
    </ligand>
</feature>
<evidence type="ECO:0000256" key="15">
    <source>
        <dbReference type="PIRSR" id="PIRSR600823-1"/>
    </source>
</evidence>
<dbReference type="GO" id="GO:0020037">
    <property type="term" value="F:heme binding"/>
    <property type="evidence" value="ECO:0007669"/>
    <property type="project" value="InterPro"/>
</dbReference>
<dbReference type="InterPro" id="IPR000823">
    <property type="entry name" value="Peroxidase_pln"/>
</dbReference>
<reference evidence="22" key="1">
    <citation type="journal article" date="2009" name="Rice">
        <title>De Novo Next Generation Sequencing of Plant Genomes.</title>
        <authorList>
            <person name="Rounsley S."/>
            <person name="Marri P.R."/>
            <person name="Yu Y."/>
            <person name="He R."/>
            <person name="Sisneros N."/>
            <person name="Goicoechea J.L."/>
            <person name="Lee S.J."/>
            <person name="Angelova A."/>
            <person name="Kudrna D."/>
            <person name="Luo M."/>
            <person name="Affourtit J."/>
            <person name="Desany B."/>
            <person name="Knight J."/>
            <person name="Niazi F."/>
            <person name="Egholm M."/>
            <person name="Wing R.A."/>
        </authorList>
    </citation>
    <scope>NUCLEOTIDE SEQUENCE [LARGE SCALE GENOMIC DNA]</scope>
    <source>
        <strain evidence="22">cv. IRGC 105608</strain>
    </source>
</reference>
<evidence type="ECO:0000256" key="14">
    <source>
        <dbReference type="ARBA" id="ARBA00023324"/>
    </source>
</evidence>
<dbReference type="Pfam" id="PF00141">
    <property type="entry name" value="peroxidase"/>
    <property type="match status" value="3"/>
</dbReference>
<keyword evidence="23" id="KW-1185">Reference proteome</keyword>
<keyword evidence="14" id="KW-0376">Hydrogen peroxide</keyword>
<feature type="binding site" evidence="16">
    <location>
        <position position="684"/>
    </location>
    <ligand>
        <name>substrate</name>
    </ligand>
</feature>
<dbReference type="FunFam" id="1.10.420.10:FF:000006">
    <property type="entry name" value="Peroxidase"/>
    <property type="match status" value="2"/>
</dbReference>
<feature type="site" description="Transition state stabilizer" evidence="18">
    <location>
        <position position="581"/>
    </location>
</feature>
<dbReference type="EC" id="1.11.1.7" evidence="4"/>
<dbReference type="InterPro" id="IPR002016">
    <property type="entry name" value="Haem_peroxidase"/>
</dbReference>
<keyword evidence="13" id="KW-0873">Pyrrolidone carboxylic acid</keyword>
<keyword evidence="7 17" id="KW-0479">Metal-binding</keyword>
<keyword evidence="5" id="KW-0575">Peroxidase</keyword>
<dbReference type="FunFam" id="1.10.520.10:FF:000008">
    <property type="entry name" value="Peroxidase"/>
    <property type="match status" value="1"/>
</dbReference>
<keyword evidence="12" id="KW-0325">Glycoprotein</keyword>
<feature type="binding site" evidence="17">
    <location>
        <position position="591"/>
    </location>
    <ligand>
        <name>Ca(2+)</name>
        <dbReference type="ChEBI" id="CHEBI:29108"/>
        <label>1</label>
    </ligand>
</feature>
<evidence type="ECO:0000256" key="3">
    <source>
        <dbReference type="ARBA" id="ARBA00006873"/>
    </source>
</evidence>
<organism evidence="22">
    <name type="scientific">Oryza barthii</name>
    <dbReference type="NCBI Taxonomy" id="65489"/>
    <lineage>
        <taxon>Eukaryota</taxon>
        <taxon>Viridiplantae</taxon>
        <taxon>Streptophyta</taxon>
        <taxon>Embryophyta</taxon>
        <taxon>Tracheophyta</taxon>
        <taxon>Spermatophyta</taxon>
        <taxon>Magnoliopsida</taxon>
        <taxon>Liliopsida</taxon>
        <taxon>Poales</taxon>
        <taxon>Poaceae</taxon>
        <taxon>BOP clade</taxon>
        <taxon>Oryzoideae</taxon>
        <taxon>Oryzeae</taxon>
        <taxon>Oryzinae</taxon>
        <taxon>Oryza</taxon>
    </lineage>
</organism>
<accession>A0A0D3EMT5</accession>
<feature type="binding site" evidence="17">
    <location>
        <position position="593"/>
    </location>
    <ligand>
        <name>Ca(2+)</name>
        <dbReference type="ChEBI" id="CHEBI:29108"/>
        <label>1</label>
    </ligand>
</feature>
<evidence type="ECO:0000313" key="23">
    <source>
        <dbReference type="Proteomes" id="UP000026960"/>
    </source>
</evidence>
<dbReference type="PaxDb" id="65489-OBART01G12310.1"/>
<feature type="active site" description="Proton acceptor" evidence="15">
    <location>
        <position position="585"/>
    </location>
</feature>
<comment type="cofactor">
    <cofactor evidence="17">
        <name>Ca(2+)</name>
        <dbReference type="ChEBI" id="CHEBI:29108"/>
    </cofactor>
    <text evidence="17">Binds 2 calcium ions per subunit.</text>
</comment>
<dbReference type="eggNOG" id="ENOG502QPX7">
    <property type="taxonomic scope" value="Eukaryota"/>
</dbReference>
<dbReference type="Gramene" id="OBART01G12310.1">
    <property type="protein sequence ID" value="OBART01G12310.1"/>
    <property type="gene ID" value="OBART01G12310"/>
</dbReference>
<evidence type="ECO:0000256" key="18">
    <source>
        <dbReference type="PIRSR" id="PIRSR600823-4"/>
    </source>
</evidence>
<comment type="similarity">
    <text evidence="3">Belongs to the peroxidase family. Ascorbate peroxidase subfamily.</text>
</comment>
<evidence type="ECO:0000256" key="6">
    <source>
        <dbReference type="ARBA" id="ARBA00022617"/>
    </source>
</evidence>
<dbReference type="SUPFAM" id="SSF48113">
    <property type="entry name" value="Heme-dependent peroxidases"/>
    <property type="match status" value="3"/>
</dbReference>
<evidence type="ECO:0000313" key="22">
    <source>
        <dbReference type="EnsemblPlants" id="OBART01G12310.1"/>
    </source>
</evidence>
<dbReference type="GO" id="GO:0042744">
    <property type="term" value="P:hydrogen peroxide catabolic process"/>
    <property type="evidence" value="ECO:0007669"/>
    <property type="project" value="UniProtKB-KW"/>
</dbReference>
<comment type="catalytic activity">
    <reaction evidence="1">
        <text>2 a phenolic donor + H2O2 = 2 a phenolic radical donor + 2 H2O</text>
        <dbReference type="Rhea" id="RHEA:56136"/>
        <dbReference type="ChEBI" id="CHEBI:15377"/>
        <dbReference type="ChEBI" id="CHEBI:16240"/>
        <dbReference type="ChEBI" id="CHEBI:139520"/>
        <dbReference type="ChEBI" id="CHEBI:139521"/>
        <dbReference type="EC" id="1.11.1.7"/>
    </reaction>
</comment>
<feature type="binding site" evidence="17">
    <location>
        <position position="770"/>
    </location>
    <ligand>
        <name>Ca(2+)</name>
        <dbReference type="ChEBI" id="CHEBI:29108"/>
        <label>2</label>
    </ligand>
</feature>
<protein>
    <recommendedName>
        <fullName evidence="4">peroxidase</fullName>
        <ecNumber evidence="4">1.11.1.7</ecNumber>
    </recommendedName>
</protein>
<keyword evidence="10 17" id="KW-0408">Iron</keyword>
<keyword evidence="9" id="KW-0560">Oxidoreductase</keyword>
<evidence type="ECO:0000256" key="20">
    <source>
        <dbReference type="SAM" id="SignalP"/>
    </source>
</evidence>
<feature type="disulfide bond" evidence="19">
    <location>
        <begin position="642"/>
        <end position="843"/>
    </location>
</feature>
<evidence type="ECO:0000256" key="16">
    <source>
        <dbReference type="PIRSR" id="PIRSR600823-2"/>
    </source>
</evidence>
<feature type="disulfide bond" evidence="19">
    <location>
        <begin position="587"/>
        <end position="592"/>
    </location>
</feature>
<keyword evidence="20" id="KW-0732">Signal</keyword>
<evidence type="ECO:0000256" key="13">
    <source>
        <dbReference type="ARBA" id="ARBA00023283"/>
    </source>
</evidence>
<dbReference type="InterPro" id="IPR033905">
    <property type="entry name" value="Secretory_peroxidase"/>
</dbReference>
<feature type="domain" description="Plant heme peroxidase family profile" evidence="21">
    <location>
        <begin position="139"/>
        <end position="212"/>
    </location>
</feature>
<feature type="domain" description="Plant heme peroxidase family profile" evidence="21">
    <location>
        <begin position="544"/>
        <end position="847"/>
    </location>
</feature>
<feature type="binding site" evidence="17">
    <location>
        <position position="609"/>
    </location>
    <ligand>
        <name>Ca(2+)</name>
        <dbReference type="ChEBI" id="CHEBI:29108"/>
        <label>1</label>
    </ligand>
</feature>
<dbReference type="GO" id="GO:0140825">
    <property type="term" value="F:lactoperoxidase activity"/>
    <property type="evidence" value="ECO:0007669"/>
    <property type="project" value="UniProtKB-EC"/>
</dbReference>
<proteinExistence type="inferred from homology"/>
<feature type="domain" description="Plant heme peroxidase family profile" evidence="21">
    <location>
        <begin position="24"/>
        <end position="117"/>
    </location>
</feature>
<dbReference type="InterPro" id="IPR019794">
    <property type="entry name" value="Peroxidases_AS"/>
</dbReference>
<dbReference type="GO" id="GO:0006979">
    <property type="term" value="P:response to oxidative stress"/>
    <property type="evidence" value="ECO:0007669"/>
    <property type="project" value="InterPro"/>
</dbReference>
<evidence type="ECO:0000256" key="2">
    <source>
        <dbReference type="ARBA" id="ARBA00002322"/>
    </source>
</evidence>
<dbReference type="AlphaFoldDB" id="A0A0D3EMT5"/>
<evidence type="ECO:0000256" key="9">
    <source>
        <dbReference type="ARBA" id="ARBA00023002"/>
    </source>
</evidence>
<evidence type="ECO:0000256" key="12">
    <source>
        <dbReference type="ARBA" id="ARBA00023180"/>
    </source>
</evidence>
<evidence type="ECO:0000256" key="17">
    <source>
        <dbReference type="PIRSR" id="PIRSR600823-3"/>
    </source>
</evidence>
<feature type="binding site" evidence="17">
    <location>
        <position position="586"/>
    </location>
    <ligand>
        <name>Ca(2+)</name>
        <dbReference type="ChEBI" id="CHEBI:29108"/>
        <label>1</label>
    </ligand>
</feature>
<evidence type="ECO:0000256" key="1">
    <source>
        <dbReference type="ARBA" id="ARBA00000189"/>
    </source>
</evidence>
<dbReference type="InterPro" id="IPR010255">
    <property type="entry name" value="Haem_peroxidase_sf"/>
</dbReference>
<evidence type="ECO:0000256" key="5">
    <source>
        <dbReference type="ARBA" id="ARBA00022559"/>
    </source>
</evidence>
<dbReference type="PRINTS" id="PR00458">
    <property type="entry name" value="PEROXIDASE"/>
</dbReference>
<evidence type="ECO:0000256" key="19">
    <source>
        <dbReference type="PIRSR" id="PIRSR600823-5"/>
    </source>
</evidence>
<dbReference type="CDD" id="cd00693">
    <property type="entry name" value="secretory_peroxidase"/>
    <property type="match status" value="2"/>
</dbReference>
<sequence length="880" mass="94555">MRLTVAVICSLVAVQLWVTLLAGELKVGYYDDKCSGVEDVVKSHVIKAIILNRGNGAALVRLIFHDCFVRGCDGSVLLDASGVNPRPEKVAPVSIGLEGFDILEEIKADLERRCPGVDLATVARFMPAFVGKLRPVSALDNTYYRNNLDKVVNFNSDWQLLTQDETRGHVHEYADNAALWDHDFAASLLKLSKLPMPAGSKGEIRNKCSSINHRYRGMKLILMVAFQAMSLISISTASLQYNFYGSSCPNAEQTISNVVYGLIDADPSMAPALLRLHFHDCFVMGCDASILLDPTKANGSPEKTAIPLRGYDAVNKIKAAVEAVCPGKVSCADILAFAARDSVAKSGGFVYPVPSGRRDGNVSSAFSVFSSIPSPFFDADELVQSFAAKGLTVDDLVALSGAHSIGTAHCSGFKNRLYPTVDASLDASYAAAPPPTTACPVSPATLGNQYFKNALAGRVLFTSDAALLAGRNDTAEKVRENAGDLTAWMARFAASMVKMGGIEVLTGARGEVRSAARGVRRHGSPVIIAWAIVFFSIFASSEAQLQVGYYNYTCPRAEDLVRNVVRAAILRDPGNGPGLVRLFFHDCFVRGCDASVLLDAVPGSNATVEKMSQANNPSLRGFAVIDRAKRVLERRCRGTVSCADIVAFAARDACGIMGGIDFAVPSGRRDGAVSAESDVLNNLPPPFFNATQLVAGFAAKNLTADDMVVLSGAHSFGRSHCSAFSFRLYPQVAPDMDAAYAAQLRARCPPPAAPPATGRRDRVVDLDPVTKLVLDNQYYKNIQRGEVLFTSDATLVSQSDTAALVDLYARNRKLWASRFAAAMVKMGNLDVLTGSQGEIRKFCNRVLARAVQTEVEKDMVISNWSQLDSAVSTQMTATGF</sequence>
<dbReference type="EnsemblPlants" id="OBART01G12310.1">
    <property type="protein sequence ID" value="OBART01G12310.1"/>
    <property type="gene ID" value="OBART01G12310"/>
</dbReference>
<dbReference type="PANTHER" id="PTHR31517:SF84">
    <property type="entry name" value="PEROXIDASE"/>
    <property type="match status" value="1"/>
</dbReference>
<dbReference type="PANTHER" id="PTHR31517">
    <property type="match status" value="1"/>
</dbReference>
<evidence type="ECO:0000259" key="21">
    <source>
        <dbReference type="PROSITE" id="PS50873"/>
    </source>
</evidence>
<feature type="domain" description="Plant heme peroxidase family profile" evidence="21">
    <location>
        <begin position="238"/>
        <end position="520"/>
    </location>
</feature>
<evidence type="ECO:0000256" key="4">
    <source>
        <dbReference type="ARBA" id="ARBA00012313"/>
    </source>
</evidence>
<comment type="cofactor">
    <cofactor evidence="17">
        <name>heme b</name>
        <dbReference type="ChEBI" id="CHEBI:60344"/>
    </cofactor>
    <text evidence="17">Binds 1 heme b (iron(II)-protoporphyrin IX) group per subunit.</text>
</comment>
<dbReference type="InterPro" id="IPR019793">
    <property type="entry name" value="Peroxidases_heam-ligand_BS"/>
</dbReference>
<feature type="signal peptide" evidence="20">
    <location>
        <begin position="1"/>
        <end position="22"/>
    </location>
</feature>
<reference evidence="22" key="2">
    <citation type="submission" date="2015-03" db="UniProtKB">
        <authorList>
            <consortium name="EnsemblPlants"/>
        </authorList>
    </citation>
    <scope>IDENTIFICATION</scope>
</reference>
<keyword evidence="8 17" id="KW-0106">Calcium</keyword>
<feature type="binding site" description="axial binding residue" evidence="17">
    <location>
        <position position="714"/>
    </location>
    <ligand>
        <name>heme b</name>
        <dbReference type="ChEBI" id="CHEBI:60344"/>
    </ligand>
    <ligandPart>
        <name>Fe</name>
        <dbReference type="ChEBI" id="CHEBI:18248"/>
    </ligandPart>
</feature>
<dbReference type="Gene3D" id="1.10.520.10">
    <property type="match status" value="3"/>
</dbReference>
<dbReference type="PROSITE" id="PS50873">
    <property type="entry name" value="PEROXIDASE_4"/>
    <property type="match status" value="4"/>
</dbReference>
<feature type="binding site" evidence="17">
    <location>
        <position position="767"/>
    </location>
    <ligand>
        <name>Ca(2+)</name>
        <dbReference type="ChEBI" id="CHEBI:29108"/>
        <label>2</label>
    </ligand>
</feature>
<feature type="disulfide bond" evidence="19">
    <location>
        <begin position="721"/>
        <end position="748"/>
    </location>
</feature>
<dbReference type="PROSITE" id="PS00436">
    <property type="entry name" value="PEROXIDASE_2"/>
    <property type="match status" value="3"/>
</dbReference>
<feature type="disulfide bond" evidence="19">
    <location>
        <begin position="554"/>
        <end position="636"/>
    </location>
</feature>
<feature type="chain" id="PRO_5002271113" description="peroxidase" evidence="20">
    <location>
        <begin position="23"/>
        <end position="880"/>
    </location>
</feature>
<dbReference type="HOGENOM" id="CLU_012144_0_0_1"/>
<evidence type="ECO:0000256" key="10">
    <source>
        <dbReference type="ARBA" id="ARBA00023004"/>
    </source>
</evidence>
<keyword evidence="6" id="KW-0349">Heme</keyword>
<dbReference type="PROSITE" id="PS00435">
    <property type="entry name" value="PEROXIDASE_1"/>
    <property type="match status" value="2"/>
</dbReference>
<dbReference type="Gene3D" id="1.10.420.10">
    <property type="entry name" value="Peroxidase, domain 2"/>
    <property type="match status" value="3"/>
</dbReference>
<feature type="binding site" evidence="17">
    <location>
        <position position="595"/>
    </location>
    <ligand>
        <name>Ca(2+)</name>
        <dbReference type="ChEBI" id="CHEBI:29108"/>
        <label>1</label>
    </ligand>
</feature>
<dbReference type="PRINTS" id="PR00461">
    <property type="entry name" value="PLPEROXIDASE"/>
</dbReference>
<name>A0A0D3EMT5_9ORYZ</name>
<evidence type="ECO:0000256" key="11">
    <source>
        <dbReference type="ARBA" id="ARBA00023157"/>
    </source>
</evidence>
<dbReference type="Proteomes" id="UP000026960">
    <property type="component" value="Chromosome 1"/>
</dbReference>
<keyword evidence="11 19" id="KW-1015">Disulfide bond</keyword>
<comment type="function">
    <text evidence="2">Removal of H(2)O(2), oxidation of toxic reductants, biosynthesis and degradation of lignin, suberization, auxin catabolism, response to environmental stresses such as wounding, pathogen attack and oxidative stress. These functions might be dependent on each isozyme/isoform in each plant tissue.</text>
</comment>